<dbReference type="GO" id="GO:0044550">
    <property type="term" value="P:secondary metabolite biosynthetic process"/>
    <property type="evidence" value="ECO:0007669"/>
    <property type="project" value="TreeGrafter"/>
</dbReference>
<evidence type="ECO:0000313" key="3">
    <source>
        <dbReference type="Proteomes" id="UP000799429"/>
    </source>
</evidence>
<proteinExistence type="predicted"/>
<reference evidence="2" key="1">
    <citation type="journal article" date="2020" name="Stud. Mycol.">
        <title>101 Dothideomycetes genomes: a test case for predicting lifestyles and emergence of pathogens.</title>
        <authorList>
            <person name="Haridas S."/>
            <person name="Albert R."/>
            <person name="Binder M."/>
            <person name="Bloem J."/>
            <person name="Labutti K."/>
            <person name="Salamov A."/>
            <person name="Andreopoulos B."/>
            <person name="Baker S."/>
            <person name="Barry K."/>
            <person name="Bills G."/>
            <person name="Bluhm B."/>
            <person name="Cannon C."/>
            <person name="Castanera R."/>
            <person name="Culley D."/>
            <person name="Daum C."/>
            <person name="Ezra D."/>
            <person name="Gonzalez J."/>
            <person name="Henrissat B."/>
            <person name="Kuo A."/>
            <person name="Liang C."/>
            <person name="Lipzen A."/>
            <person name="Lutzoni F."/>
            <person name="Magnuson J."/>
            <person name="Mondo S."/>
            <person name="Nolan M."/>
            <person name="Ohm R."/>
            <person name="Pangilinan J."/>
            <person name="Park H.-J."/>
            <person name="Ramirez L."/>
            <person name="Alfaro M."/>
            <person name="Sun H."/>
            <person name="Tritt A."/>
            <person name="Yoshinaga Y."/>
            <person name="Zwiers L.-H."/>
            <person name="Turgeon B."/>
            <person name="Goodwin S."/>
            <person name="Spatafora J."/>
            <person name="Crous P."/>
            <person name="Grigoriev I."/>
        </authorList>
    </citation>
    <scope>NUCLEOTIDE SEQUENCE</scope>
    <source>
        <strain evidence="2">CBS 101060</strain>
    </source>
</reference>
<keyword evidence="3" id="KW-1185">Reference proteome</keyword>
<gene>
    <name evidence="2" type="ORF">M501DRAFT_942056</name>
</gene>
<dbReference type="OrthoDB" id="1862401at2759"/>
<protein>
    <submittedName>
        <fullName evidence="2">Transferase family protein</fullName>
    </submittedName>
</protein>
<name>A0A9P4VJK3_9PEZI</name>
<evidence type="ECO:0000256" key="1">
    <source>
        <dbReference type="ARBA" id="ARBA00022679"/>
    </source>
</evidence>
<dbReference type="GO" id="GO:0016747">
    <property type="term" value="F:acyltransferase activity, transferring groups other than amino-acyl groups"/>
    <property type="evidence" value="ECO:0007669"/>
    <property type="project" value="TreeGrafter"/>
</dbReference>
<accession>A0A9P4VJK3</accession>
<keyword evidence="1 2" id="KW-0808">Transferase</keyword>
<dbReference type="InterPro" id="IPR023213">
    <property type="entry name" value="CAT-like_dom_sf"/>
</dbReference>
<comment type="caution">
    <text evidence="2">The sequence shown here is derived from an EMBL/GenBank/DDBJ whole genome shotgun (WGS) entry which is preliminary data.</text>
</comment>
<dbReference type="InterPro" id="IPR050317">
    <property type="entry name" value="Plant_Fungal_Acyltransferase"/>
</dbReference>
<dbReference type="PANTHER" id="PTHR31642">
    <property type="entry name" value="TRICHOTHECENE 3-O-ACETYLTRANSFERASE"/>
    <property type="match status" value="1"/>
</dbReference>
<organism evidence="2 3">
    <name type="scientific">Patellaria atrata CBS 101060</name>
    <dbReference type="NCBI Taxonomy" id="1346257"/>
    <lineage>
        <taxon>Eukaryota</taxon>
        <taxon>Fungi</taxon>
        <taxon>Dikarya</taxon>
        <taxon>Ascomycota</taxon>
        <taxon>Pezizomycotina</taxon>
        <taxon>Dothideomycetes</taxon>
        <taxon>Dothideomycetes incertae sedis</taxon>
        <taxon>Patellariales</taxon>
        <taxon>Patellariaceae</taxon>
        <taxon>Patellaria</taxon>
    </lineage>
</organism>
<dbReference type="AlphaFoldDB" id="A0A9P4VJK3"/>
<dbReference type="Pfam" id="PF02458">
    <property type="entry name" value="Transferase"/>
    <property type="match status" value="1"/>
</dbReference>
<dbReference type="Gene3D" id="3.30.559.10">
    <property type="entry name" value="Chloramphenicol acetyltransferase-like domain"/>
    <property type="match status" value="2"/>
</dbReference>
<evidence type="ECO:0000313" key="2">
    <source>
        <dbReference type="EMBL" id="KAF2835331.1"/>
    </source>
</evidence>
<dbReference type="Proteomes" id="UP000799429">
    <property type="component" value="Unassembled WGS sequence"/>
</dbReference>
<sequence length="467" mass="53140">MEDFLRSLSSKRYMLSPLDIIPSHLYITNAYFFENEPSAKCPPFMTGEALSTSFYHALQKFPILVGILSQEGLNAMSVVVDRNNPNMPVYEELNENVYFQDIKQAQFHREQWPKGMNIRDPRSQVDYRGVLKLIHVRVHRLAENSGVVIVVRISHSVFDAKGCVAFMNCWAEHCRESLGQGMPNMVVEPILDRRVMYEYLPKDVRPNRNPVDPRTWLSVLLSLLIRLLLRLYVLFSTKQSAPDYIESHMFRIPRSTLSDVREEAFRLRPDGLRVSDNDVITALFLMAFSQSTEKLFGSGSKSASAIVPCDFRRRIGMPDHYAGNCAIGLYVTAPRDALLSSITLKSLAQVASISRETVDCVDKKTVEQFIRRALRVINLVGRKANVLYSMIVCQAFSNQSRLSFYDVDFGFGRPAFVVPMAYSNTVAVIMPSASQQNDVYVFLTLRPNVMTSLLKNVQLRAFTKLVY</sequence>
<dbReference type="EMBL" id="MU006109">
    <property type="protein sequence ID" value="KAF2835331.1"/>
    <property type="molecule type" value="Genomic_DNA"/>
</dbReference>
<dbReference type="PANTHER" id="PTHR31642:SF310">
    <property type="entry name" value="FATTY ALCOHOL:CAFFEOYL-COA ACYLTRANSFERASE"/>
    <property type="match status" value="1"/>
</dbReference>